<keyword evidence="1" id="KW-1133">Transmembrane helix</keyword>
<evidence type="ECO:0000313" key="3">
    <source>
        <dbReference type="Proteomes" id="UP001236014"/>
    </source>
</evidence>
<organism evidence="2 3">
    <name type="scientific">Amycolatopsis carbonis</name>
    <dbReference type="NCBI Taxonomy" id="715471"/>
    <lineage>
        <taxon>Bacteria</taxon>
        <taxon>Bacillati</taxon>
        <taxon>Actinomycetota</taxon>
        <taxon>Actinomycetes</taxon>
        <taxon>Pseudonocardiales</taxon>
        <taxon>Pseudonocardiaceae</taxon>
        <taxon>Amycolatopsis</taxon>
    </lineage>
</organism>
<dbReference type="KEGG" id="acab:QRX50_35820"/>
<dbReference type="EMBL" id="CP127294">
    <property type="protein sequence ID" value="WIX76772.1"/>
    <property type="molecule type" value="Genomic_DNA"/>
</dbReference>
<evidence type="ECO:0000256" key="1">
    <source>
        <dbReference type="SAM" id="Phobius"/>
    </source>
</evidence>
<sequence>MAPPRKHLPADGLPRRVLRLPVPRRALLAPRSTSVTAVIAAAAILVAAGAAYDIYRIGDSGAQASWQGQFSATPAPRVGHR</sequence>
<protein>
    <submittedName>
        <fullName evidence="2">Uncharacterized protein</fullName>
    </submittedName>
</protein>
<keyword evidence="3" id="KW-1185">Reference proteome</keyword>
<reference evidence="2 3" key="1">
    <citation type="submission" date="2023-06" db="EMBL/GenBank/DDBJ databases">
        <authorList>
            <person name="Oyuntsetseg B."/>
            <person name="Kim S.B."/>
        </authorList>
    </citation>
    <scope>NUCLEOTIDE SEQUENCE [LARGE SCALE GENOMIC DNA]</scope>
    <source>
        <strain evidence="2 3">2-15</strain>
    </source>
</reference>
<name>A0A9Y2IBN3_9PSEU</name>
<keyword evidence="1" id="KW-0472">Membrane</keyword>
<evidence type="ECO:0000313" key="2">
    <source>
        <dbReference type="EMBL" id="WIX76772.1"/>
    </source>
</evidence>
<keyword evidence="1" id="KW-0812">Transmembrane</keyword>
<proteinExistence type="predicted"/>
<dbReference type="AlphaFoldDB" id="A0A9Y2IBN3"/>
<feature type="transmembrane region" description="Helical" evidence="1">
    <location>
        <begin position="35"/>
        <end position="55"/>
    </location>
</feature>
<dbReference type="Proteomes" id="UP001236014">
    <property type="component" value="Chromosome"/>
</dbReference>
<dbReference type="RefSeq" id="WP_285967520.1">
    <property type="nucleotide sequence ID" value="NZ_CP127294.1"/>
</dbReference>
<gene>
    <name evidence="2" type="ORF">QRX50_35820</name>
</gene>
<accession>A0A9Y2IBN3</accession>